<reference evidence="8 9" key="1">
    <citation type="submission" date="2018-01" db="EMBL/GenBank/DDBJ databases">
        <title>Comparative genomics of Mycobacterium mucogenicum and Mycobacterium neoaurum clade members emphasizing tRNA and non-coding RNA.</title>
        <authorList>
            <person name="Behra P.R.K."/>
            <person name="Pettersson B.M.F."/>
            <person name="Das S."/>
            <person name="Dasgupta S."/>
            <person name="Kirsebom L.A."/>
        </authorList>
    </citation>
    <scope>NUCLEOTIDE SEQUENCE [LARGE SCALE GENOMIC DNA]</scope>
    <source>
        <strain evidence="8 9">DSM 45104</strain>
    </source>
</reference>
<dbReference type="PANTHER" id="PTHR46696">
    <property type="entry name" value="P450, PUTATIVE (EUROFUNG)-RELATED"/>
    <property type="match status" value="1"/>
</dbReference>
<proteinExistence type="inferred from homology"/>
<dbReference type="GO" id="GO:0005506">
    <property type="term" value="F:iron ion binding"/>
    <property type="evidence" value="ECO:0007669"/>
    <property type="project" value="InterPro"/>
</dbReference>
<accession>A0A7I7ZQZ4</accession>
<keyword evidence="5 7" id="KW-0408">Iron</keyword>
<dbReference type="AlphaFoldDB" id="A0A7I7ZQZ4"/>
<protein>
    <submittedName>
        <fullName evidence="8">Cytochrome P450</fullName>
    </submittedName>
</protein>
<evidence type="ECO:0000256" key="2">
    <source>
        <dbReference type="ARBA" id="ARBA00022617"/>
    </source>
</evidence>
<keyword evidence="6 7" id="KW-0503">Monooxygenase</keyword>
<dbReference type="GO" id="GO:0016705">
    <property type="term" value="F:oxidoreductase activity, acting on paired donors, with incorporation or reduction of molecular oxygen"/>
    <property type="evidence" value="ECO:0007669"/>
    <property type="project" value="InterPro"/>
</dbReference>
<comment type="caution">
    <text evidence="8">The sequence shown here is derived from an EMBL/GenBank/DDBJ whole genome shotgun (WGS) entry which is preliminary data.</text>
</comment>
<dbReference type="PRINTS" id="PR00359">
    <property type="entry name" value="BP450"/>
</dbReference>
<dbReference type="Gene3D" id="1.10.630.10">
    <property type="entry name" value="Cytochrome P450"/>
    <property type="match status" value="1"/>
</dbReference>
<dbReference type="InterPro" id="IPR017972">
    <property type="entry name" value="Cyt_P450_CS"/>
</dbReference>
<keyword evidence="3 7" id="KW-0479">Metal-binding</keyword>
<dbReference type="EMBL" id="POTM01000020">
    <property type="protein sequence ID" value="TLH72060.1"/>
    <property type="molecule type" value="Genomic_DNA"/>
</dbReference>
<dbReference type="Pfam" id="PF00067">
    <property type="entry name" value="p450"/>
    <property type="match status" value="1"/>
</dbReference>
<dbReference type="SUPFAM" id="SSF48264">
    <property type="entry name" value="Cytochrome P450"/>
    <property type="match status" value="1"/>
</dbReference>
<dbReference type="PROSITE" id="PS00086">
    <property type="entry name" value="CYTOCHROME_P450"/>
    <property type="match status" value="1"/>
</dbReference>
<keyword evidence="4 7" id="KW-0560">Oxidoreductase</keyword>
<dbReference type="InterPro" id="IPR001128">
    <property type="entry name" value="Cyt_P450"/>
</dbReference>
<keyword evidence="9" id="KW-1185">Reference proteome</keyword>
<comment type="similarity">
    <text evidence="1 7">Belongs to the cytochrome P450 family.</text>
</comment>
<dbReference type="GO" id="GO:0004497">
    <property type="term" value="F:monooxygenase activity"/>
    <property type="evidence" value="ECO:0007669"/>
    <property type="project" value="UniProtKB-KW"/>
</dbReference>
<evidence type="ECO:0000313" key="8">
    <source>
        <dbReference type="EMBL" id="TLH72060.1"/>
    </source>
</evidence>
<evidence type="ECO:0000256" key="4">
    <source>
        <dbReference type="ARBA" id="ARBA00023002"/>
    </source>
</evidence>
<dbReference type="InterPro" id="IPR036396">
    <property type="entry name" value="Cyt_P450_sf"/>
</dbReference>
<evidence type="ECO:0000256" key="5">
    <source>
        <dbReference type="ARBA" id="ARBA00023004"/>
    </source>
</evidence>
<evidence type="ECO:0000256" key="6">
    <source>
        <dbReference type="ARBA" id="ARBA00023033"/>
    </source>
</evidence>
<dbReference type="Proteomes" id="UP000309984">
    <property type="component" value="Unassembled WGS sequence"/>
</dbReference>
<sequence length="396" mass="44002">MLRSPQGIATYRPNIYTTDAIRRPYEHYRNLRDLSPVVWLPRHRLYALPRYAECKSTLRADDVFLSGHGVAANPLTNRLSRGTTLNSDGAEHDQRRKLVAHRLMPRALRTLSTAVDQQAAAIVDTAVSKGLIDGVADLATALPVSLVPDLVGWPREHREHLIPWGAATFDLMGPLNWQAIKAIPRSLQMLWFARRIVRDRNVLDGSMVDELLTAADNGDLRLDDVPPLLLDYIAPSLDTTISAISSALYLFAAHPEQWQLLRAEPALLPNAINEVIRLESPLRAFTRKVLSDTEISGIPIPAGARVLALYASANRDEREWDKPDVFDIRRDAGRQMGFGNGAHACAGQGLARLETTAILTALLARVQRIELAGTPVWAINNIIHRHEYLPIRLIAA</sequence>
<evidence type="ECO:0000313" key="9">
    <source>
        <dbReference type="Proteomes" id="UP000309984"/>
    </source>
</evidence>
<name>A0A7I7ZQZ4_9MYCO</name>
<gene>
    <name evidence="8" type="ORF">C1S79_06155</name>
</gene>
<dbReference type="PANTHER" id="PTHR46696:SF1">
    <property type="entry name" value="CYTOCHROME P450 YJIB-RELATED"/>
    <property type="match status" value="1"/>
</dbReference>
<dbReference type="RefSeq" id="WP_138248308.1">
    <property type="nucleotide sequence ID" value="NZ_AP022616.1"/>
</dbReference>
<evidence type="ECO:0000256" key="3">
    <source>
        <dbReference type="ARBA" id="ARBA00022723"/>
    </source>
</evidence>
<evidence type="ECO:0000256" key="7">
    <source>
        <dbReference type="RuleBase" id="RU000461"/>
    </source>
</evidence>
<organism evidence="8 9">
    <name type="scientific">Mycolicibacterium phocaicum</name>
    <dbReference type="NCBI Taxonomy" id="319706"/>
    <lineage>
        <taxon>Bacteria</taxon>
        <taxon>Bacillati</taxon>
        <taxon>Actinomycetota</taxon>
        <taxon>Actinomycetes</taxon>
        <taxon>Mycobacteriales</taxon>
        <taxon>Mycobacteriaceae</taxon>
        <taxon>Mycolicibacterium</taxon>
    </lineage>
</organism>
<keyword evidence="2 7" id="KW-0349">Heme</keyword>
<evidence type="ECO:0000256" key="1">
    <source>
        <dbReference type="ARBA" id="ARBA00010617"/>
    </source>
</evidence>
<dbReference type="InterPro" id="IPR002397">
    <property type="entry name" value="Cyt_P450_B"/>
</dbReference>
<dbReference type="GO" id="GO:0020037">
    <property type="term" value="F:heme binding"/>
    <property type="evidence" value="ECO:0007669"/>
    <property type="project" value="InterPro"/>
</dbReference>